<comment type="caution">
    <text evidence="7">The sequence shown here is derived from an EMBL/GenBank/DDBJ whole genome shotgun (WGS) entry which is preliminary data.</text>
</comment>
<dbReference type="SUPFAM" id="SSF53167">
    <property type="entry name" value="Purine and uridine phosphorylases"/>
    <property type="match status" value="1"/>
</dbReference>
<proteinExistence type="inferred from homology"/>
<protein>
    <recommendedName>
        <fullName evidence="5">Purine nucleoside phosphorylase</fullName>
        <ecNumber evidence="5">2.4.2.1</ecNumber>
    </recommendedName>
    <alternativeName>
        <fullName evidence="5">Inosine-guanosine phosphorylase</fullName>
    </alternativeName>
</protein>
<dbReference type="EMBL" id="QJJK01000011">
    <property type="protein sequence ID" value="PXW54731.1"/>
    <property type="molecule type" value="Genomic_DNA"/>
</dbReference>
<evidence type="ECO:0000256" key="1">
    <source>
        <dbReference type="ARBA" id="ARBA00005058"/>
    </source>
</evidence>
<comment type="similarity">
    <text evidence="2 5">Belongs to the PNP/MTAP phosphorylase family.</text>
</comment>
<dbReference type="Gene3D" id="3.40.50.1580">
    <property type="entry name" value="Nucleoside phosphorylase domain"/>
    <property type="match status" value="1"/>
</dbReference>
<dbReference type="GO" id="GO:0005737">
    <property type="term" value="C:cytoplasm"/>
    <property type="evidence" value="ECO:0007669"/>
    <property type="project" value="TreeGrafter"/>
</dbReference>
<organism evidence="7 8">
    <name type="scientific">Chelatococcus asaccharovorans</name>
    <dbReference type="NCBI Taxonomy" id="28210"/>
    <lineage>
        <taxon>Bacteria</taxon>
        <taxon>Pseudomonadati</taxon>
        <taxon>Pseudomonadota</taxon>
        <taxon>Alphaproteobacteria</taxon>
        <taxon>Hyphomicrobiales</taxon>
        <taxon>Chelatococcaceae</taxon>
        <taxon>Chelatococcus</taxon>
    </lineage>
</organism>
<gene>
    <name evidence="7" type="ORF">C7450_111264</name>
</gene>
<dbReference type="InterPro" id="IPR035994">
    <property type="entry name" value="Nucleoside_phosphorylase_sf"/>
</dbReference>
<keyword evidence="3 5" id="KW-0328">Glycosyltransferase</keyword>
<evidence type="ECO:0000256" key="3">
    <source>
        <dbReference type="ARBA" id="ARBA00022676"/>
    </source>
</evidence>
<sequence>MTDTSQPLLYQARSVLEEWGVMGPFDHALVLGTGLGNIIEDVEGAIQVPYAAIPGFPDNGPAGQPGQVVSGYMEGKRVLIYGGRAHYYETGHARTMALPLALLGILGKPPVLLTNAAGSVKSTIRVGSLCVITDHINFSGLNPLIGDREEGRFVDMSDAYDNRLRRRLKLAAIAAGITLNEGVYMWFSGPSFETPAEIRMARTLGAELVGMSTVPEVILARRFGLRVSAISVVTSYASGFEDVPQQHGVTKDITIPAAAGLRRIIRGFIARPDEI</sequence>
<dbReference type="RefSeq" id="WP_245450100.1">
    <property type="nucleotide sequence ID" value="NZ_JAHBRY010000001.1"/>
</dbReference>
<dbReference type="UniPathway" id="UPA00606"/>
<feature type="domain" description="Nucleoside phosphorylase" evidence="6">
    <location>
        <begin position="28"/>
        <end position="269"/>
    </location>
</feature>
<evidence type="ECO:0000313" key="8">
    <source>
        <dbReference type="Proteomes" id="UP000248021"/>
    </source>
</evidence>
<dbReference type="InterPro" id="IPR000845">
    <property type="entry name" value="Nucleoside_phosphorylase_d"/>
</dbReference>
<keyword evidence="4 5" id="KW-0808">Transferase</keyword>
<accession>A0A2V3U0G7</accession>
<evidence type="ECO:0000256" key="4">
    <source>
        <dbReference type="ARBA" id="ARBA00022679"/>
    </source>
</evidence>
<dbReference type="AlphaFoldDB" id="A0A2V3U0G7"/>
<evidence type="ECO:0000259" key="6">
    <source>
        <dbReference type="Pfam" id="PF01048"/>
    </source>
</evidence>
<keyword evidence="8" id="KW-1185">Reference proteome</keyword>
<dbReference type="PANTHER" id="PTHR11904">
    <property type="entry name" value="METHYLTHIOADENOSINE/PURINE NUCLEOSIDE PHOSPHORYLASE"/>
    <property type="match status" value="1"/>
</dbReference>
<reference evidence="7 8" key="1">
    <citation type="submission" date="2018-05" db="EMBL/GenBank/DDBJ databases">
        <title>Genomic Encyclopedia of Type Strains, Phase IV (KMG-IV): sequencing the most valuable type-strain genomes for metagenomic binning, comparative biology and taxonomic classification.</title>
        <authorList>
            <person name="Goeker M."/>
        </authorList>
    </citation>
    <scope>NUCLEOTIDE SEQUENCE [LARGE SCALE GENOMIC DNA]</scope>
    <source>
        <strain evidence="7 8">DSM 6462</strain>
    </source>
</reference>
<dbReference type="PANTHER" id="PTHR11904:SF9">
    <property type="entry name" value="PURINE NUCLEOSIDE PHOSPHORYLASE-RELATED"/>
    <property type="match status" value="1"/>
</dbReference>
<name>A0A2V3U0G7_9HYPH</name>
<dbReference type="Pfam" id="PF01048">
    <property type="entry name" value="PNP_UDP_1"/>
    <property type="match status" value="1"/>
</dbReference>
<dbReference type="InterPro" id="IPR011268">
    <property type="entry name" value="Purine_phosphorylase"/>
</dbReference>
<dbReference type="Proteomes" id="UP000248021">
    <property type="component" value="Unassembled WGS sequence"/>
</dbReference>
<dbReference type="GO" id="GO:0004731">
    <property type="term" value="F:purine-nucleoside phosphorylase activity"/>
    <property type="evidence" value="ECO:0007669"/>
    <property type="project" value="UniProtKB-EC"/>
</dbReference>
<evidence type="ECO:0000256" key="2">
    <source>
        <dbReference type="ARBA" id="ARBA00006751"/>
    </source>
</evidence>
<comment type="function">
    <text evidence="5">The purine nucleoside phosphorylases catalyze the phosphorolytic breakdown of the N-glycosidic bond in the beta-(deoxy)ribonucleoside molecules, with the formation of the corresponding free purine bases and pentose-1-phosphate.</text>
</comment>
<dbReference type="GO" id="GO:0009116">
    <property type="term" value="P:nucleoside metabolic process"/>
    <property type="evidence" value="ECO:0007669"/>
    <property type="project" value="InterPro"/>
</dbReference>
<evidence type="ECO:0000256" key="5">
    <source>
        <dbReference type="PIRNR" id="PIRNR000477"/>
    </source>
</evidence>
<dbReference type="CDD" id="cd09009">
    <property type="entry name" value="PNP-EcPNPII_like"/>
    <property type="match status" value="1"/>
</dbReference>
<dbReference type="PIRSF" id="PIRSF000477">
    <property type="entry name" value="PurNPase"/>
    <property type="match status" value="1"/>
</dbReference>
<comment type="pathway">
    <text evidence="1 5">Purine metabolism; purine nucleoside salvage.</text>
</comment>
<evidence type="ECO:0000313" key="7">
    <source>
        <dbReference type="EMBL" id="PXW54731.1"/>
    </source>
</evidence>
<dbReference type="EC" id="2.4.2.1" evidence="5"/>
<dbReference type="NCBIfam" id="TIGR01697">
    <property type="entry name" value="PNPH-PUNA-XAPA"/>
    <property type="match status" value="1"/>
</dbReference>
<dbReference type="NCBIfam" id="NF006054">
    <property type="entry name" value="PRK08202.1"/>
    <property type="match status" value="1"/>
</dbReference>